<feature type="region of interest" description="Disordered" evidence="3">
    <location>
        <begin position="88"/>
        <end position="112"/>
    </location>
</feature>
<dbReference type="GO" id="GO:0016491">
    <property type="term" value="F:oxidoreductase activity"/>
    <property type="evidence" value="ECO:0007669"/>
    <property type="project" value="UniProtKB-KW"/>
</dbReference>
<keyword evidence="1" id="KW-0285">Flavoprotein</keyword>
<gene>
    <name evidence="6" type="ORF">CCAE0312_LOCUS10023</name>
</gene>
<dbReference type="Pfam" id="PF00890">
    <property type="entry name" value="FAD_binding_2"/>
    <property type="match status" value="1"/>
</dbReference>
<evidence type="ECO:0000256" key="2">
    <source>
        <dbReference type="ARBA" id="ARBA00023002"/>
    </source>
</evidence>
<evidence type="ECO:0000313" key="6">
    <source>
        <dbReference type="EMBL" id="CAD9237924.1"/>
    </source>
</evidence>
<keyword evidence="2" id="KW-0560">Oxidoreductase</keyword>
<dbReference type="PANTHER" id="PTHR42842:SF3">
    <property type="entry name" value="FAD_NAD(P)-BINDING OXIDOREDUCTASE FAMILY PROTEIN"/>
    <property type="match status" value="1"/>
</dbReference>
<dbReference type="InterPro" id="IPR036188">
    <property type="entry name" value="FAD/NAD-bd_sf"/>
</dbReference>
<reference evidence="6" key="1">
    <citation type="submission" date="2021-01" db="EMBL/GenBank/DDBJ databases">
        <authorList>
            <person name="Corre E."/>
            <person name="Pelletier E."/>
            <person name="Niang G."/>
            <person name="Scheremetjew M."/>
            <person name="Finn R."/>
            <person name="Kale V."/>
            <person name="Holt S."/>
            <person name="Cochrane G."/>
            <person name="Meng A."/>
            <person name="Brown T."/>
            <person name="Cohen L."/>
        </authorList>
    </citation>
    <scope>NUCLEOTIDE SEQUENCE</scope>
    <source>
        <strain evidence="6">SAG 36.94</strain>
    </source>
</reference>
<dbReference type="InterPro" id="IPR003953">
    <property type="entry name" value="FAD-dep_OxRdtase_2_FAD-bd"/>
</dbReference>
<dbReference type="EMBL" id="HBGH01018007">
    <property type="protein sequence ID" value="CAD9237924.1"/>
    <property type="molecule type" value="Transcribed_RNA"/>
</dbReference>
<evidence type="ECO:0000256" key="1">
    <source>
        <dbReference type="ARBA" id="ARBA00022630"/>
    </source>
</evidence>
<evidence type="ECO:0008006" key="7">
    <source>
        <dbReference type="Google" id="ProtNLM"/>
    </source>
</evidence>
<accession>A0A7S1TJU5</accession>
<dbReference type="PRINTS" id="PR00411">
    <property type="entry name" value="PNDRDTASEI"/>
</dbReference>
<name>A0A7S1TJU5_9RHOD</name>
<organism evidence="6">
    <name type="scientific">Compsopogon caeruleus</name>
    <dbReference type="NCBI Taxonomy" id="31354"/>
    <lineage>
        <taxon>Eukaryota</taxon>
        <taxon>Rhodophyta</taxon>
        <taxon>Compsopogonophyceae</taxon>
        <taxon>Compsopogonales</taxon>
        <taxon>Compsopogonaceae</taxon>
        <taxon>Compsopogon</taxon>
    </lineage>
</organism>
<dbReference type="Pfam" id="PF21688">
    <property type="entry name" value="FAD-depend_C"/>
    <property type="match status" value="1"/>
</dbReference>
<evidence type="ECO:0000259" key="4">
    <source>
        <dbReference type="Pfam" id="PF00890"/>
    </source>
</evidence>
<sequence length="773" mass="83835">MSQQGTHQCATESPACTSYDRHWERWLMSSARRMQPCSRRGSHASGTQPRRTVAFQLEWISVGGYNRTWVGDKRVLCLRRCSVRDEPELGASSTPVTPRRIQPIPTQPAGLGQPSIERWRVSGIQIPWFVMDASAPTAQERPSLLDAFVEELARVLRTHDDNDLADVLQVHRSKVGGSVETFPATGHSVEEALRAGTPYISPHVTLLRKSFDARKVPCFTFVLELALARASRMRLGMRPRKNLVQRIDSGGSDHGAHGESSDYDINDAEQEVSADPIPPPIPFGGISAHHVIVVGAGPAGLFAALRLARAGLRVTVLERGYPVERRGADIGALTNRRILNVESNYCFGEGGAGTWSDGKLTTRIGKNSAPVRRILRELVSHGAPASILTDGKPHLGTDRLVRILKSFRQELSELGVELRFGCRVDNFQLSSEGACKGVWLSDGQSLFADATVLATGHSATETYYRLYELGVAMEPKATAVGVRIEHPQDMINHAQYGPELARWMADRQRGAYPFPVADYRLTHDDPRNDRLTVASKTRSCFSFCMCPGGQVVCTSTDPTRLSVNGMSFSRRGSRWANSGLVVTVGLEDFEPFEASHGPSLCGLGFLEDLEERTAAMGGGDLVVPVQTAADFLKERVSADFSLPPSSYRLGVRSAPVHTLFSEPVRAALRSALLEFERRIPGYAGSSALLHAVESRTSAPIRFKRDAASLCSTSTEGLFPAGEGAGQAGGIVSAAVDGDRVGAAVLTFLVGHDRRVSGNSAGQARTELGATEYL</sequence>
<dbReference type="InterPro" id="IPR028348">
    <property type="entry name" value="FAD-binding_protein"/>
</dbReference>
<dbReference type="PRINTS" id="PR00368">
    <property type="entry name" value="FADPNR"/>
</dbReference>
<evidence type="ECO:0000259" key="5">
    <source>
        <dbReference type="Pfam" id="PF21688"/>
    </source>
</evidence>
<dbReference type="AlphaFoldDB" id="A0A7S1TJU5"/>
<protein>
    <recommendedName>
        <fullName evidence="7">FAD-dependent oxidoreductase 2 FAD binding domain-containing protein</fullName>
    </recommendedName>
</protein>
<dbReference type="SUPFAM" id="SSF51905">
    <property type="entry name" value="FAD/NAD(P)-binding domain"/>
    <property type="match status" value="1"/>
</dbReference>
<dbReference type="InterPro" id="IPR049516">
    <property type="entry name" value="FAD-depend_C"/>
</dbReference>
<feature type="domain" description="FAD-dependent oxidoreductase 2 FAD-binding" evidence="4">
    <location>
        <begin position="290"/>
        <end position="322"/>
    </location>
</feature>
<dbReference type="Gene3D" id="3.50.50.60">
    <property type="entry name" value="FAD/NAD(P)-binding domain"/>
    <property type="match status" value="2"/>
</dbReference>
<feature type="domain" description="FAD-dependent protein C-terminal" evidence="5">
    <location>
        <begin position="479"/>
        <end position="696"/>
    </location>
</feature>
<dbReference type="PANTHER" id="PTHR42842">
    <property type="entry name" value="FAD/NAD(P)-BINDING OXIDOREDUCTASE"/>
    <property type="match status" value="1"/>
</dbReference>
<evidence type="ECO:0000256" key="3">
    <source>
        <dbReference type="SAM" id="MobiDB-lite"/>
    </source>
</evidence>
<proteinExistence type="predicted"/>